<keyword evidence="7" id="KW-1185">Reference proteome</keyword>
<dbReference type="AlphaFoldDB" id="A0A3P3D720"/>
<dbReference type="PANTHER" id="PTHR30126">
    <property type="entry name" value="HTH-TYPE TRANSCRIPTIONAL REGULATOR"/>
    <property type="match status" value="1"/>
</dbReference>
<comment type="similarity">
    <text evidence="1">Belongs to the LysR transcriptional regulatory family.</text>
</comment>
<dbReference type="Pfam" id="PF03466">
    <property type="entry name" value="LysR_substrate"/>
    <property type="match status" value="1"/>
</dbReference>
<dbReference type="RefSeq" id="WP_124966430.1">
    <property type="nucleotide sequence ID" value="NZ_RRAZ01000036.1"/>
</dbReference>
<keyword evidence="4" id="KW-0804">Transcription</keyword>
<evidence type="ECO:0000313" key="7">
    <source>
        <dbReference type="Proteomes" id="UP000282125"/>
    </source>
</evidence>
<evidence type="ECO:0000256" key="4">
    <source>
        <dbReference type="ARBA" id="ARBA00023163"/>
    </source>
</evidence>
<evidence type="ECO:0000256" key="2">
    <source>
        <dbReference type="ARBA" id="ARBA00023015"/>
    </source>
</evidence>
<accession>A0A3P3D720</accession>
<dbReference type="InterPro" id="IPR005119">
    <property type="entry name" value="LysR_subst-bd"/>
</dbReference>
<dbReference type="InterPro" id="IPR036388">
    <property type="entry name" value="WH-like_DNA-bd_sf"/>
</dbReference>
<evidence type="ECO:0000256" key="1">
    <source>
        <dbReference type="ARBA" id="ARBA00009437"/>
    </source>
</evidence>
<name>A0A3P3D720_9RHOB</name>
<dbReference type="OrthoDB" id="7506954at2"/>
<dbReference type="InterPro" id="IPR036390">
    <property type="entry name" value="WH_DNA-bd_sf"/>
</dbReference>
<protein>
    <submittedName>
        <fullName evidence="6">LysR family transcriptional regulator</fullName>
    </submittedName>
</protein>
<dbReference type="Gene3D" id="3.40.190.290">
    <property type="match status" value="1"/>
</dbReference>
<dbReference type="Gene3D" id="1.10.10.10">
    <property type="entry name" value="Winged helix-like DNA-binding domain superfamily/Winged helix DNA-binding domain"/>
    <property type="match status" value="1"/>
</dbReference>
<sequence length="341" mass="37036">METAIRDSADRLAKKEQGCLVYLHQLQESSRMAKFSTSSYDIRQLRTFTTVVEFGGMSAAAIKLGTSLSSVSRDITALETRLGIALCSRGRSGFSLTPHGADVHGAALQLLEAMKIFEQTVDHSRSSAGGTLTLGSIDSVITNPEAGIVRALSQIHRILPDIQVNVSMHPVSVIDVKVRNSELDMGITAQPEGLPALVYENAFKENQRLYIARYSPHVQLAKAVGEALSAGREPPAGSRIPYIARSYRADAFSELERVMPFQVVARGSSLESILASVLAGLGCAVLPAHILSKAGGEQLMEIPTPFTPMDVQFHFAYRRDSLKLRAIRTMVACFHEAALKR</sequence>
<dbReference type="GO" id="GO:0000976">
    <property type="term" value="F:transcription cis-regulatory region binding"/>
    <property type="evidence" value="ECO:0007669"/>
    <property type="project" value="TreeGrafter"/>
</dbReference>
<gene>
    <name evidence="6" type="ORF">EG244_17305</name>
</gene>
<dbReference type="EMBL" id="RRAZ01000036">
    <property type="protein sequence ID" value="RRH70147.1"/>
    <property type="molecule type" value="Genomic_DNA"/>
</dbReference>
<dbReference type="SUPFAM" id="SSF46785">
    <property type="entry name" value="Winged helix' DNA-binding domain"/>
    <property type="match status" value="1"/>
</dbReference>
<evidence type="ECO:0000313" key="6">
    <source>
        <dbReference type="EMBL" id="RRH70147.1"/>
    </source>
</evidence>
<proteinExistence type="inferred from homology"/>
<evidence type="ECO:0000256" key="3">
    <source>
        <dbReference type="ARBA" id="ARBA00023125"/>
    </source>
</evidence>
<dbReference type="GO" id="GO:0003700">
    <property type="term" value="F:DNA-binding transcription factor activity"/>
    <property type="evidence" value="ECO:0007669"/>
    <property type="project" value="InterPro"/>
</dbReference>
<comment type="caution">
    <text evidence="6">The sequence shown here is derived from an EMBL/GenBank/DDBJ whole genome shotgun (WGS) entry which is preliminary data.</text>
</comment>
<reference evidence="6 7" key="1">
    <citation type="submission" date="2018-11" db="EMBL/GenBank/DDBJ databases">
        <title>Gemmobacter sp. nov., YIM 102744-1 draft genome.</title>
        <authorList>
            <person name="Li G."/>
            <person name="Jiang Y."/>
        </authorList>
    </citation>
    <scope>NUCLEOTIDE SEQUENCE [LARGE SCALE GENOMIC DNA]</scope>
    <source>
        <strain evidence="6 7">YIM 102744-1</strain>
    </source>
</reference>
<feature type="domain" description="HTH lysR-type" evidence="5">
    <location>
        <begin position="40"/>
        <end position="97"/>
    </location>
</feature>
<organism evidence="6 7">
    <name type="scientific">Falsigemmobacter faecalis</name>
    <dbReference type="NCBI Taxonomy" id="2488730"/>
    <lineage>
        <taxon>Bacteria</taxon>
        <taxon>Pseudomonadati</taxon>
        <taxon>Pseudomonadota</taxon>
        <taxon>Alphaproteobacteria</taxon>
        <taxon>Rhodobacterales</taxon>
        <taxon>Paracoccaceae</taxon>
        <taxon>Falsigemmobacter</taxon>
    </lineage>
</organism>
<keyword evidence="2" id="KW-0805">Transcription regulation</keyword>
<dbReference type="CDD" id="cd05466">
    <property type="entry name" value="PBP2_LTTR_substrate"/>
    <property type="match status" value="1"/>
</dbReference>
<keyword evidence="3" id="KW-0238">DNA-binding</keyword>
<dbReference type="SUPFAM" id="SSF53850">
    <property type="entry name" value="Periplasmic binding protein-like II"/>
    <property type="match status" value="1"/>
</dbReference>
<dbReference type="Proteomes" id="UP000282125">
    <property type="component" value="Unassembled WGS sequence"/>
</dbReference>
<evidence type="ECO:0000259" key="5">
    <source>
        <dbReference type="PROSITE" id="PS50931"/>
    </source>
</evidence>
<dbReference type="InterPro" id="IPR000847">
    <property type="entry name" value="LysR_HTH_N"/>
</dbReference>
<dbReference type="PANTHER" id="PTHR30126:SF98">
    <property type="entry name" value="HTH-TYPE TRANSCRIPTIONAL ACTIVATOR BAUR"/>
    <property type="match status" value="1"/>
</dbReference>
<dbReference type="Pfam" id="PF00126">
    <property type="entry name" value="HTH_1"/>
    <property type="match status" value="1"/>
</dbReference>
<dbReference type="PROSITE" id="PS50931">
    <property type="entry name" value="HTH_LYSR"/>
    <property type="match status" value="1"/>
</dbReference>